<reference evidence="3" key="1">
    <citation type="submission" date="2022-03" db="EMBL/GenBank/DDBJ databases">
        <authorList>
            <person name="Lindestad O."/>
        </authorList>
    </citation>
    <scope>NUCLEOTIDE SEQUENCE</scope>
</reference>
<sequence length="511" mass="59512">MRRNNLLLLTLLLISDDVFGKNENKTIKQTKSGSKNNSISKYKVNIARIKRSFDDVAGRILISGRDNIIDDTNQYDYLDGRANNLKLKETIDKDSPFWGNRGRRESTSYETVQLPIPRLEDNKKLYRVLNIDKINEERLPFWSNRGRRDSGESEYDDPPEDLFWANRGRRQDDDPFWGTRGRRQDDESPFWGNRGKREKLVLPLTSSKDGFDDDEPFWGNRGRRQDEEPFWGNRGRREPLEYFGDQGKDKAKSLNLYKDITKHKNGPKDSIINAINDFKINDGDFERNKKEEVHAPFWMNRGRDSKIKSLLNGVTRNPIRYNPNTSNKYSTNELHSKTFQQNTVHDDRIYAEEPHYIIVERSSRSSAEDDPFFISRGKKLSESDIAKAVRGRRGALEDIVKSVRNDPYYIARGKRDYIKVGKSNVTQSQFLKTRDLICATVELLMMKYSNGDKVKREAIDNDRDRRTILKKLALQLQMDPYFVSRGKKNGGNNINSDTLEKFINKVIVLCN</sequence>
<keyword evidence="4" id="KW-1185">Reference proteome</keyword>
<feature type="region of interest" description="Disordered" evidence="1">
    <location>
        <begin position="143"/>
        <end position="168"/>
    </location>
</feature>
<dbReference type="EMBL" id="CAKXAJ010025144">
    <property type="protein sequence ID" value="CAH2235684.1"/>
    <property type="molecule type" value="Genomic_DNA"/>
</dbReference>
<protein>
    <submittedName>
        <fullName evidence="3">Jg18053 protein</fullName>
    </submittedName>
</protein>
<keyword evidence="2" id="KW-0732">Signal</keyword>
<evidence type="ECO:0000256" key="2">
    <source>
        <dbReference type="SAM" id="SignalP"/>
    </source>
</evidence>
<organism evidence="3 4">
    <name type="scientific">Pararge aegeria aegeria</name>
    <dbReference type="NCBI Taxonomy" id="348720"/>
    <lineage>
        <taxon>Eukaryota</taxon>
        <taxon>Metazoa</taxon>
        <taxon>Ecdysozoa</taxon>
        <taxon>Arthropoda</taxon>
        <taxon>Hexapoda</taxon>
        <taxon>Insecta</taxon>
        <taxon>Pterygota</taxon>
        <taxon>Neoptera</taxon>
        <taxon>Endopterygota</taxon>
        <taxon>Lepidoptera</taxon>
        <taxon>Glossata</taxon>
        <taxon>Ditrysia</taxon>
        <taxon>Papilionoidea</taxon>
        <taxon>Nymphalidae</taxon>
        <taxon>Satyrinae</taxon>
        <taxon>Satyrini</taxon>
        <taxon>Parargina</taxon>
        <taxon>Pararge</taxon>
    </lineage>
</organism>
<proteinExistence type="predicted"/>
<dbReference type="AlphaFoldDB" id="A0A8S4RG92"/>
<evidence type="ECO:0000313" key="4">
    <source>
        <dbReference type="Proteomes" id="UP000838756"/>
    </source>
</evidence>
<gene>
    <name evidence="3" type="primary">jg18053</name>
    <name evidence="3" type="ORF">PAEG_LOCUS13307</name>
</gene>
<feature type="signal peptide" evidence="2">
    <location>
        <begin position="1"/>
        <end position="20"/>
    </location>
</feature>
<feature type="region of interest" description="Disordered" evidence="1">
    <location>
        <begin position="212"/>
        <end position="235"/>
    </location>
</feature>
<name>A0A8S4RG92_9NEOP</name>
<feature type="chain" id="PRO_5035756282" evidence="2">
    <location>
        <begin position="21"/>
        <end position="511"/>
    </location>
</feature>
<dbReference type="OrthoDB" id="5219169at2759"/>
<evidence type="ECO:0000256" key="1">
    <source>
        <dbReference type="SAM" id="MobiDB-lite"/>
    </source>
</evidence>
<comment type="caution">
    <text evidence="3">The sequence shown here is derived from an EMBL/GenBank/DDBJ whole genome shotgun (WGS) entry which is preliminary data.</text>
</comment>
<dbReference type="Proteomes" id="UP000838756">
    <property type="component" value="Unassembled WGS sequence"/>
</dbReference>
<evidence type="ECO:0000313" key="3">
    <source>
        <dbReference type="EMBL" id="CAH2235684.1"/>
    </source>
</evidence>
<accession>A0A8S4RG92</accession>